<protein>
    <submittedName>
        <fullName evidence="1">Uncharacterized protein</fullName>
    </submittedName>
</protein>
<sequence>MELIYNETDNKPGSQHPDRPCVAVKVYAPTSGEDVMIPTIIILGSGKVTAEGRSDYTYRKIILAEDMDRPATIRKAIRLFDAFKRKVYSEQGGE</sequence>
<accession>A0A0F9T4X2</accession>
<organism evidence="1">
    <name type="scientific">marine sediment metagenome</name>
    <dbReference type="NCBI Taxonomy" id="412755"/>
    <lineage>
        <taxon>unclassified sequences</taxon>
        <taxon>metagenomes</taxon>
        <taxon>ecological metagenomes</taxon>
    </lineage>
</organism>
<name>A0A0F9T4X2_9ZZZZ</name>
<proteinExistence type="predicted"/>
<dbReference type="AlphaFoldDB" id="A0A0F9T4X2"/>
<comment type="caution">
    <text evidence="1">The sequence shown here is derived from an EMBL/GenBank/DDBJ whole genome shotgun (WGS) entry which is preliminary data.</text>
</comment>
<reference evidence="1" key="1">
    <citation type="journal article" date="2015" name="Nature">
        <title>Complex archaea that bridge the gap between prokaryotes and eukaryotes.</title>
        <authorList>
            <person name="Spang A."/>
            <person name="Saw J.H."/>
            <person name="Jorgensen S.L."/>
            <person name="Zaremba-Niedzwiedzka K."/>
            <person name="Martijn J."/>
            <person name="Lind A.E."/>
            <person name="van Eijk R."/>
            <person name="Schleper C."/>
            <person name="Guy L."/>
            <person name="Ettema T.J."/>
        </authorList>
    </citation>
    <scope>NUCLEOTIDE SEQUENCE</scope>
</reference>
<gene>
    <name evidence="1" type="ORF">LCGC14_0393150</name>
</gene>
<dbReference type="EMBL" id="LAZR01000330">
    <property type="protein sequence ID" value="KKN74229.1"/>
    <property type="molecule type" value="Genomic_DNA"/>
</dbReference>
<evidence type="ECO:0000313" key="1">
    <source>
        <dbReference type="EMBL" id="KKN74229.1"/>
    </source>
</evidence>